<evidence type="ECO:0000313" key="3">
    <source>
        <dbReference type="EMBL" id="WOD13703.1"/>
    </source>
</evidence>
<dbReference type="InterPro" id="IPR050336">
    <property type="entry name" value="Chromosome_partition/occlusion"/>
</dbReference>
<dbReference type="EMBL" id="CP136511">
    <property type="protein sequence ID" value="WOD13703.1"/>
    <property type="molecule type" value="Genomic_DNA"/>
</dbReference>
<accession>A0ABZ0EBW5</accession>
<dbReference type="Gene3D" id="3.90.1530.10">
    <property type="entry name" value="Conserved hypothetical protein from pyrococcus furiosus pfu- 392566-001, ParB domain"/>
    <property type="match status" value="1"/>
</dbReference>
<feature type="domain" description="ParB-like N-terminal" evidence="2">
    <location>
        <begin position="59"/>
        <end position="148"/>
    </location>
</feature>
<comment type="similarity">
    <text evidence="1">Belongs to the ParB family.</text>
</comment>
<dbReference type="InterPro" id="IPR036086">
    <property type="entry name" value="ParB/Sulfiredoxin_sf"/>
</dbReference>
<dbReference type="InterPro" id="IPR003115">
    <property type="entry name" value="ParB_N"/>
</dbReference>
<dbReference type="PANTHER" id="PTHR33375">
    <property type="entry name" value="CHROMOSOME-PARTITIONING PROTEIN PARB-RELATED"/>
    <property type="match status" value="1"/>
</dbReference>
<dbReference type="PANTHER" id="PTHR33375:SF1">
    <property type="entry name" value="CHROMOSOME-PARTITIONING PROTEIN PARB-RELATED"/>
    <property type="match status" value="1"/>
</dbReference>
<dbReference type="SMART" id="SM00470">
    <property type="entry name" value="ParB"/>
    <property type="match status" value="1"/>
</dbReference>
<dbReference type="SUPFAM" id="SSF110849">
    <property type="entry name" value="ParB/Sulfiredoxin"/>
    <property type="match status" value="1"/>
</dbReference>
<dbReference type="NCBIfam" id="TIGR00180">
    <property type="entry name" value="parB_part"/>
    <property type="match status" value="1"/>
</dbReference>
<reference evidence="3 4" key="1">
    <citation type="submission" date="2023-10" db="EMBL/GenBank/DDBJ databases">
        <title>Surface-active antibiotics is a multifunctional adaptation for post-fire microbes.</title>
        <authorList>
            <person name="Liu M.D."/>
            <person name="Du Y."/>
            <person name="Koupaei S.K."/>
            <person name="Kim N.R."/>
            <person name="Zhang W."/>
            <person name="Traxler M.F."/>
        </authorList>
    </citation>
    <scope>NUCLEOTIDE SEQUENCE [LARGE SCALE GENOMIC DNA]</scope>
    <source>
        <strain evidence="3 4">F3</strain>
    </source>
</reference>
<evidence type="ECO:0000256" key="1">
    <source>
        <dbReference type="ARBA" id="ARBA00006295"/>
    </source>
</evidence>
<protein>
    <submittedName>
        <fullName evidence="3">ParB/RepB/Spo0J family partition protein</fullName>
    </submittedName>
</protein>
<keyword evidence="4" id="KW-1185">Reference proteome</keyword>
<organism evidence="3 4">
    <name type="scientific">Paraburkholderia kirstenboschensis</name>
    <dbReference type="NCBI Taxonomy" id="1245436"/>
    <lineage>
        <taxon>Bacteria</taxon>
        <taxon>Pseudomonadati</taxon>
        <taxon>Pseudomonadota</taxon>
        <taxon>Betaproteobacteria</taxon>
        <taxon>Burkholderiales</taxon>
        <taxon>Burkholderiaceae</taxon>
        <taxon>Paraburkholderia</taxon>
    </lineage>
</organism>
<sequence length="326" mass="35733">MSSLRDRMMNKTAEVRAAKDIKIEHQDKPSTPRTAPGMAGALAAAQQRIVELEKSGAASELPVSEIVPNPWQPRQVFNEAKLAQLAESIREAGLVQPIVVRRAANGFQIVAGERRWRAHKMIGKQSIKVVIIELSDEEMAMLALVENVAREDLSDYEVARSIRRAEKEFPSRKRMAEALGMSRSELYRFLAFGELPDFVLQDLDVQPRLIGAHAAEGMVSALREKDERAIQLARGVWKKVVSGELDQTKLARALKGAIEGDGGPSVGVSDRSIEKIFSGKNQAGSITKDAVGFTVKIKAGMLSPDREQKIRALIGELFSGSQGNPD</sequence>
<gene>
    <name evidence="3" type="ORF">RW095_06930</name>
</gene>
<dbReference type="SUPFAM" id="SSF109709">
    <property type="entry name" value="KorB DNA-binding domain-like"/>
    <property type="match status" value="1"/>
</dbReference>
<dbReference type="Pfam" id="PF02195">
    <property type="entry name" value="ParB_N"/>
    <property type="match status" value="1"/>
</dbReference>
<proteinExistence type="inferred from homology"/>
<dbReference type="RefSeq" id="WP_317015328.1">
    <property type="nucleotide sequence ID" value="NZ_CP136511.1"/>
</dbReference>
<evidence type="ECO:0000313" key="4">
    <source>
        <dbReference type="Proteomes" id="UP001302652"/>
    </source>
</evidence>
<dbReference type="CDD" id="cd16393">
    <property type="entry name" value="SPO0J_N"/>
    <property type="match status" value="1"/>
</dbReference>
<dbReference type="Gene3D" id="1.10.10.2830">
    <property type="match status" value="1"/>
</dbReference>
<dbReference type="InterPro" id="IPR004437">
    <property type="entry name" value="ParB/RepB/Spo0J"/>
</dbReference>
<evidence type="ECO:0000259" key="2">
    <source>
        <dbReference type="SMART" id="SM00470"/>
    </source>
</evidence>
<name>A0ABZ0EBW5_9BURK</name>
<dbReference type="Proteomes" id="UP001302652">
    <property type="component" value="Chromosome 3"/>
</dbReference>